<dbReference type="Gene3D" id="1.25.50.20">
    <property type="match status" value="1"/>
</dbReference>
<dbReference type="GO" id="GO:0005737">
    <property type="term" value="C:cytoplasm"/>
    <property type="evidence" value="ECO:0007669"/>
    <property type="project" value="TreeGrafter"/>
</dbReference>
<evidence type="ECO:0000256" key="5">
    <source>
        <dbReference type="ARBA" id="ARBA00022801"/>
    </source>
</evidence>
<keyword evidence="2 14" id="KW-0031">Aminopeptidase</keyword>
<name>A0AAF0J4S7_9BASI</name>
<feature type="domain" description="Peptidase M1 membrane alanine aminopeptidase" evidence="11">
    <location>
        <begin position="453"/>
        <end position="673"/>
    </location>
</feature>
<feature type="binding site" evidence="9">
    <location>
        <position position="547"/>
    </location>
    <ligand>
        <name>Zn(2+)</name>
        <dbReference type="ChEBI" id="CHEBI:29105"/>
        <note>catalytic</note>
    </ligand>
</feature>
<comment type="similarity">
    <text evidence="1">Belongs to the peptidase M1 family.</text>
</comment>
<evidence type="ECO:0000259" key="11">
    <source>
        <dbReference type="Pfam" id="PF01433"/>
    </source>
</evidence>
<dbReference type="InterPro" id="IPR034016">
    <property type="entry name" value="M1_APN-typ"/>
</dbReference>
<dbReference type="SUPFAM" id="SSF55486">
    <property type="entry name" value="Metalloproteases ('zincins'), catalytic domain"/>
    <property type="match status" value="1"/>
</dbReference>
<dbReference type="CDD" id="cd09601">
    <property type="entry name" value="M1_APN-Q_like"/>
    <property type="match status" value="1"/>
</dbReference>
<dbReference type="InterPro" id="IPR001930">
    <property type="entry name" value="Peptidase_M1"/>
</dbReference>
<keyword evidence="15" id="KW-1185">Reference proteome</keyword>
<dbReference type="Gene3D" id="2.60.40.1910">
    <property type="match status" value="1"/>
</dbReference>
<dbReference type="PRINTS" id="PR00756">
    <property type="entry name" value="ALADIPTASE"/>
</dbReference>
<evidence type="ECO:0000259" key="13">
    <source>
        <dbReference type="Pfam" id="PF17900"/>
    </source>
</evidence>
<dbReference type="PANTHER" id="PTHR11533">
    <property type="entry name" value="PROTEASE M1 ZINC METALLOPROTEASE"/>
    <property type="match status" value="1"/>
</dbReference>
<dbReference type="EMBL" id="CP119897">
    <property type="protein sequence ID" value="WFD28388.1"/>
    <property type="molecule type" value="Genomic_DNA"/>
</dbReference>
<feature type="binding site" evidence="9">
    <location>
        <position position="524"/>
    </location>
    <ligand>
        <name>Zn(2+)</name>
        <dbReference type="ChEBI" id="CHEBI:29105"/>
        <note>catalytic</note>
    </ligand>
</feature>
<dbReference type="SUPFAM" id="SSF63737">
    <property type="entry name" value="Leukotriene A4 hydrolase N-terminal domain"/>
    <property type="match status" value="1"/>
</dbReference>
<evidence type="ECO:0000313" key="14">
    <source>
        <dbReference type="EMBL" id="WFD28388.1"/>
    </source>
</evidence>
<evidence type="ECO:0000256" key="10">
    <source>
        <dbReference type="PIRSR" id="PIRSR634016-4"/>
    </source>
</evidence>
<keyword evidence="4 9" id="KW-0479">Metal-binding</keyword>
<dbReference type="GO" id="GO:0070006">
    <property type="term" value="F:metalloaminopeptidase activity"/>
    <property type="evidence" value="ECO:0007669"/>
    <property type="project" value="TreeGrafter"/>
</dbReference>
<dbReference type="InterPro" id="IPR042097">
    <property type="entry name" value="Aminopeptidase_N-like_N_sf"/>
</dbReference>
<dbReference type="Pfam" id="PF11838">
    <property type="entry name" value="ERAP1_C"/>
    <property type="match status" value="1"/>
</dbReference>
<comment type="cofactor">
    <cofactor evidence="9">
        <name>Zn(2+)</name>
        <dbReference type="ChEBI" id="CHEBI:29105"/>
    </cofactor>
    <text evidence="9">Binds 1 zinc ion per subunit.</text>
</comment>
<keyword evidence="3" id="KW-0645">Protease</keyword>
<evidence type="ECO:0000256" key="1">
    <source>
        <dbReference type="ARBA" id="ARBA00010136"/>
    </source>
</evidence>
<feature type="domain" description="Aminopeptidase N-like N-terminal" evidence="13">
    <location>
        <begin position="208"/>
        <end position="381"/>
    </location>
</feature>
<keyword evidence="6 9" id="KW-0862">Zinc</keyword>
<dbReference type="GO" id="GO:0042277">
    <property type="term" value="F:peptide binding"/>
    <property type="evidence" value="ECO:0007669"/>
    <property type="project" value="TreeGrafter"/>
</dbReference>
<dbReference type="GO" id="GO:0006508">
    <property type="term" value="P:proteolysis"/>
    <property type="evidence" value="ECO:0007669"/>
    <property type="project" value="UniProtKB-KW"/>
</dbReference>
<dbReference type="Proteomes" id="UP001213623">
    <property type="component" value="Chromosome 6"/>
</dbReference>
<accession>A0AAF0J4S7</accession>
<reference evidence="14" key="1">
    <citation type="submission" date="2023-03" db="EMBL/GenBank/DDBJ databases">
        <title>Mating type loci evolution in Malassezia.</title>
        <authorList>
            <person name="Coelho M.A."/>
        </authorList>
    </citation>
    <scope>NUCLEOTIDE SEQUENCE</scope>
    <source>
        <strain evidence="14">CBS 9557</strain>
    </source>
</reference>
<evidence type="ECO:0000256" key="6">
    <source>
        <dbReference type="ARBA" id="ARBA00022833"/>
    </source>
</evidence>
<evidence type="ECO:0000256" key="4">
    <source>
        <dbReference type="ARBA" id="ARBA00022723"/>
    </source>
</evidence>
<dbReference type="PANTHER" id="PTHR11533:SF174">
    <property type="entry name" value="PUROMYCIN-SENSITIVE AMINOPEPTIDASE-RELATED"/>
    <property type="match status" value="1"/>
</dbReference>
<dbReference type="InterPro" id="IPR045357">
    <property type="entry name" value="Aminopeptidase_N-like_N"/>
</dbReference>
<dbReference type="Pfam" id="PF01433">
    <property type="entry name" value="Peptidase_M1"/>
    <property type="match status" value="1"/>
</dbReference>
<proteinExistence type="inferred from homology"/>
<dbReference type="AlphaFoldDB" id="A0AAF0J4S7"/>
<dbReference type="GO" id="GO:0043171">
    <property type="term" value="P:peptide catabolic process"/>
    <property type="evidence" value="ECO:0007669"/>
    <property type="project" value="TreeGrafter"/>
</dbReference>
<dbReference type="InterPro" id="IPR027268">
    <property type="entry name" value="Peptidase_M4/M1_CTD_sf"/>
</dbReference>
<sequence>MDTQEDDPGGVRALLAQLREQQDRIEPAPPVRAPPRRPWAVREAKVLLRTMPYALAVERIYTLAKDKTFVDQVHQELWEEQNALERSLAAQRLAMVGEHEERLRGPTGARTQAEHARWAWDALAAWDDQMDAQQRRLEEGLSAQTPPAPSVEAQRRPLSMWLVARLVTALVLAWHALIPLRDFASYVPATLRPGLALQASNRLPDTAKPVHYDLSIFSDLDDLRFQGTANITLDVVADTSLIQFHAGRNLKLSYAYISTPSGAYLLPPYVDTDHERASVLLPRPVREGERVYIVMGYRAHMDNSMRGYYYTTWTHEGRSGHYALTQMEPTSARRAYPGWDEPAYKATFRVRLLHRANTTAVANMPRASKRSVSPSESAELFQAYRLHMAPPALGQDAWTLTEFEETPIMAPYLVAWANGEFRHVSGETRSPLTGRTIPLRMYVTPEYLAQATYAVQVMARVLPAYEEMFGIAYPLPKLDALVAADFDFGAMENWGLITGRHSAFLYDAKAGIQGRKGTSGIMSHEIAHMWFGNMATFAWWDSLWLNEAFATLMGELIVLDRVYPELESERDFLVDQWIRAMDLDAKRSSHPIEVPLHGDNVEKEITQLFDGITYSKGAAVLRMLAQMLGEETFLEGVTLYLKAHLYGSTVTSDLWQGLSVASGVPVARIMRAWTQQQGFPVLMVHAEADSIVVRQHRYLETGDPTPEEDATLWHVPLALRSADGRVNQSYRLQGVREATFALPHAQTTPWKLNADTMGVYRVAYPPEHLQRLAKAATRNDSVFTAEDRLGLLNDAFTLAQAGYTNTTSALDLLHTWRREQSPLVLQAAALGVGRLASVWWEQPRRVRAAFDQWRQTLFAPLARQLTLTASPNDTLSTRDLRATVVAAAAAAGDHWTLREIQRCFAPLHTGNDSLIEPDLLRTVLIEGVRHGGESEYNTVLRMYREPATPAHKTAALQALGYAQQPALIERTLEMVFQDQVKMQDLAHLYAALSANTASRRRLWEATKEHFDELAAKLEGNFSLIGIVKAAISGLTSERDQDDIRAFFAHRTTSTYHMSLAQGLESVVAQTRWLQRGTQQVEAWLQAQGYLS</sequence>
<keyword evidence="7" id="KW-0482">Metalloprotease</keyword>
<evidence type="ECO:0000256" key="8">
    <source>
        <dbReference type="PIRSR" id="PIRSR634016-1"/>
    </source>
</evidence>
<feature type="binding site" evidence="9">
    <location>
        <position position="528"/>
    </location>
    <ligand>
        <name>Zn(2+)</name>
        <dbReference type="ChEBI" id="CHEBI:29105"/>
        <note>catalytic</note>
    </ligand>
</feature>
<dbReference type="InterPro" id="IPR024571">
    <property type="entry name" value="ERAP1-like_C_dom"/>
</dbReference>
<dbReference type="GO" id="GO:0005615">
    <property type="term" value="C:extracellular space"/>
    <property type="evidence" value="ECO:0007669"/>
    <property type="project" value="TreeGrafter"/>
</dbReference>
<evidence type="ECO:0000259" key="12">
    <source>
        <dbReference type="Pfam" id="PF11838"/>
    </source>
</evidence>
<feature type="domain" description="ERAP1-like C-terminal" evidence="12">
    <location>
        <begin position="750"/>
        <end position="1066"/>
    </location>
</feature>
<dbReference type="InterPro" id="IPR050344">
    <property type="entry name" value="Peptidase_M1_aminopeptidases"/>
</dbReference>
<evidence type="ECO:0000256" key="2">
    <source>
        <dbReference type="ARBA" id="ARBA00022438"/>
    </source>
</evidence>
<dbReference type="FunFam" id="1.25.50.20:FF:000002">
    <property type="entry name" value="Aminopeptidase"/>
    <property type="match status" value="1"/>
</dbReference>
<dbReference type="Gene3D" id="2.60.40.1730">
    <property type="entry name" value="tricorn interacting facor f3 domain"/>
    <property type="match status" value="1"/>
</dbReference>
<feature type="site" description="Transition state stabilizer" evidence="10">
    <location>
        <position position="614"/>
    </location>
</feature>
<dbReference type="GO" id="GO:0016020">
    <property type="term" value="C:membrane"/>
    <property type="evidence" value="ECO:0007669"/>
    <property type="project" value="TreeGrafter"/>
</dbReference>
<feature type="active site" description="Proton acceptor" evidence="8">
    <location>
        <position position="525"/>
    </location>
</feature>
<evidence type="ECO:0000256" key="9">
    <source>
        <dbReference type="PIRSR" id="PIRSR634016-3"/>
    </source>
</evidence>
<evidence type="ECO:0000256" key="3">
    <source>
        <dbReference type="ARBA" id="ARBA00022670"/>
    </source>
</evidence>
<dbReference type="Gene3D" id="1.10.390.10">
    <property type="entry name" value="Neutral Protease Domain 2"/>
    <property type="match status" value="1"/>
</dbReference>
<dbReference type="GO" id="GO:0008270">
    <property type="term" value="F:zinc ion binding"/>
    <property type="evidence" value="ECO:0007669"/>
    <property type="project" value="InterPro"/>
</dbReference>
<dbReference type="Pfam" id="PF17900">
    <property type="entry name" value="Peptidase_M1_N"/>
    <property type="match status" value="1"/>
</dbReference>
<gene>
    <name evidence="14" type="primary">APE2_3</name>
    <name evidence="14" type="ORF">MNAN1_003398</name>
</gene>
<keyword evidence="5" id="KW-0378">Hydrolase</keyword>
<organism evidence="14 15">
    <name type="scientific">Malassezia nana</name>
    <dbReference type="NCBI Taxonomy" id="180528"/>
    <lineage>
        <taxon>Eukaryota</taxon>
        <taxon>Fungi</taxon>
        <taxon>Dikarya</taxon>
        <taxon>Basidiomycota</taxon>
        <taxon>Ustilaginomycotina</taxon>
        <taxon>Malasseziomycetes</taxon>
        <taxon>Malasseziales</taxon>
        <taxon>Malasseziaceae</taxon>
        <taxon>Malassezia</taxon>
    </lineage>
</organism>
<dbReference type="InterPro" id="IPR014782">
    <property type="entry name" value="Peptidase_M1_dom"/>
</dbReference>
<evidence type="ECO:0000256" key="7">
    <source>
        <dbReference type="ARBA" id="ARBA00023049"/>
    </source>
</evidence>
<dbReference type="FunFam" id="1.10.390.10:FF:000006">
    <property type="entry name" value="Puromycin-sensitive aminopeptidase"/>
    <property type="match status" value="1"/>
</dbReference>
<protein>
    <submittedName>
        <fullName evidence="14">Aminopeptidase 2 mitochondrial</fullName>
    </submittedName>
</protein>
<evidence type="ECO:0000313" key="15">
    <source>
        <dbReference type="Proteomes" id="UP001213623"/>
    </source>
</evidence>